<keyword evidence="5" id="KW-0539">Nucleus</keyword>
<sequence>MMARRDRRSGVRFIEDGRDRSLTFFKRRSGLFKAASDLSTLTGARVAVVLESESGRFSSFGTPEASPIVDAFLLGSAPTDLDTSEADKASITNLQNEVFQLEKDKAMEDKRRKESLARSSRKVQQASKVARYVYGSVDDLDATELFEMYRELSRVQQEISDRLPTTLLHDASKADAGGGRGRLRDPSLLRPTWWRASAMPLPPLQQAATPPTKCPPWAPSQARFQFQQHPWAASSTSPPAVLPRSSGSPLPSSAILPSPLAPQNPSFLRHHHPLAPHTTPPTSAGVQFQAPRTPAPTEAQNPYTYYIRGIDIISGNSSHPSSLSPVMPSSSPTPHQQPSSLRAPPSDDSSPLSLSPRVSYPLHVGSPYHQQLPLSAQNHNSVQQPPPPPESCAHVVGSPLIVHSHQVFYSNLSPDLNAELGSVDDGGAGATHADGGLGLSSPQQSDGFDGVTPNKSFSAGQSSGSGWW</sequence>
<dbReference type="SUPFAM" id="SSF55455">
    <property type="entry name" value="SRF-like"/>
    <property type="match status" value="1"/>
</dbReference>
<keyword evidence="3" id="KW-0238">DNA-binding</keyword>
<dbReference type="AlphaFoldDB" id="A0A8J8XKU4"/>
<comment type="caution">
    <text evidence="8">The sequence shown here is derived from an EMBL/GenBank/DDBJ whole genome shotgun (WGS) entry which is preliminary data.</text>
</comment>
<dbReference type="InterPro" id="IPR036879">
    <property type="entry name" value="TF_MADSbox_sf"/>
</dbReference>
<evidence type="ECO:0000313" key="8">
    <source>
        <dbReference type="EMBL" id="PWZ09066.1"/>
    </source>
</evidence>
<evidence type="ECO:0000256" key="3">
    <source>
        <dbReference type="ARBA" id="ARBA00023125"/>
    </source>
</evidence>
<dbReference type="SMART" id="SM00432">
    <property type="entry name" value="MADS"/>
    <property type="match status" value="1"/>
</dbReference>
<feature type="region of interest" description="Disordered" evidence="6">
    <location>
        <begin position="228"/>
        <end position="300"/>
    </location>
</feature>
<dbReference type="OMA" id="TGGAHIK"/>
<protein>
    <submittedName>
        <fullName evidence="8">Serum response factor B</fullName>
    </submittedName>
</protein>
<dbReference type="GO" id="GO:0003677">
    <property type="term" value="F:DNA binding"/>
    <property type="evidence" value="ECO:0007669"/>
    <property type="project" value="UniProtKB-KW"/>
</dbReference>
<evidence type="ECO:0000256" key="1">
    <source>
        <dbReference type="ARBA" id="ARBA00004123"/>
    </source>
</evidence>
<dbReference type="Pfam" id="PF00319">
    <property type="entry name" value="SRF-TF"/>
    <property type="match status" value="1"/>
</dbReference>
<gene>
    <name evidence="8" type="primary">srfB</name>
    <name evidence="8" type="ORF">Zm00014a_042591</name>
</gene>
<feature type="region of interest" description="Disordered" evidence="6">
    <location>
        <begin position="317"/>
        <end position="368"/>
    </location>
</feature>
<dbReference type="PANTHER" id="PTHR11945">
    <property type="entry name" value="MADS BOX PROTEIN"/>
    <property type="match status" value="1"/>
</dbReference>
<dbReference type="EMBL" id="NCVQ01000009">
    <property type="protein sequence ID" value="PWZ09066.1"/>
    <property type="molecule type" value="Genomic_DNA"/>
</dbReference>
<keyword evidence="2" id="KW-0805">Transcription regulation</keyword>
<dbReference type="Gene3D" id="3.40.1810.10">
    <property type="entry name" value="Transcription factor, MADS-box"/>
    <property type="match status" value="1"/>
</dbReference>
<feature type="compositionally biased region" description="Polar residues" evidence="6">
    <location>
        <begin position="228"/>
        <end position="238"/>
    </location>
</feature>
<evidence type="ECO:0000256" key="2">
    <source>
        <dbReference type="ARBA" id="ARBA00023015"/>
    </source>
</evidence>
<keyword evidence="4" id="KW-0804">Transcription</keyword>
<dbReference type="HOGENOM" id="CLU_058548_0_0_1"/>
<evidence type="ECO:0000256" key="5">
    <source>
        <dbReference type="ARBA" id="ARBA00023242"/>
    </source>
</evidence>
<evidence type="ECO:0000256" key="6">
    <source>
        <dbReference type="SAM" id="MobiDB-lite"/>
    </source>
</evidence>
<dbReference type="OrthoDB" id="679952at2759"/>
<dbReference type="PROSITE" id="PS50066">
    <property type="entry name" value="MADS_BOX_2"/>
    <property type="match status" value="1"/>
</dbReference>
<organism evidence="8">
    <name type="scientific">Zea mays</name>
    <name type="common">Maize</name>
    <dbReference type="NCBI Taxonomy" id="4577"/>
    <lineage>
        <taxon>Eukaryota</taxon>
        <taxon>Viridiplantae</taxon>
        <taxon>Streptophyta</taxon>
        <taxon>Embryophyta</taxon>
        <taxon>Tracheophyta</taxon>
        <taxon>Spermatophyta</taxon>
        <taxon>Magnoliopsida</taxon>
        <taxon>Liliopsida</taxon>
        <taxon>Poales</taxon>
        <taxon>Poaceae</taxon>
        <taxon>PACMAD clade</taxon>
        <taxon>Panicoideae</taxon>
        <taxon>Andropogonodae</taxon>
        <taxon>Andropogoneae</taxon>
        <taxon>Tripsacinae</taxon>
        <taxon>Zea</taxon>
    </lineage>
</organism>
<name>A0A8J8XKU4_MAIZE</name>
<feature type="compositionally biased region" description="Polar residues" evidence="6">
    <location>
        <begin position="453"/>
        <end position="468"/>
    </location>
</feature>
<evidence type="ECO:0000259" key="7">
    <source>
        <dbReference type="PROSITE" id="PS50066"/>
    </source>
</evidence>
<feature type="region of interest" description="Disordered" evidence="6">
    <location>
        <begin position="427"/>
        <end position="468"/>
    </location>
</feature>
<dbReference type="PANTHER" id="PTHR11945:SF764">
    <property type="entry name" value="AGAMOUS-LIKE MADS-BOX PROTEIN AGL62"/>
    <property type="match status" value="1"/>
</dbReference>
<dbReference type="CDD" id="cd00120">
    <property type="entry name" value="MADS"/>
    <property type="match status" value="1"/>
</dbReference>
<evidence type="ECO:0000256" key="4">
    <source>
        <dbReference type="ARBA" id="ARBA00023163"/>
    </source>
</evidence>
<reference evidence="8" key="1">
    <citation type="journal article" date="2018" name="Nat. Genet.">
        <title>Extensive intraspecific gene order and gene structural variations between Mo17 and other maize genomes.</title>
        <authorList>
            <person name="Sun S."/>
            <person name="Zhou Y."/>
            <person name="Chen J."/>
            <person name="Shi J."/>
            <person name="Zhao H."/>
            <person name="Zhao H."/>
            <person name="Song W."/>
            <person name="Zhang M."/>
            <person name="Cui Y."/>
            <person name="Dong X."/>
            <person name="Liu H."/>
            <person name="Ma X."/>
            <person name="Jiao Y."/>
            <person name="Wang B."/>
            <person name="Wei X."/>
            <person name="Stein J.C."/>
            <person name="Glaubitz J.C."/>
            <person name="Lu F."/>
            <person name="Yu G."/>
            <person name="Liang C."/>
            <person name="Fengler K."/>
            <person name="Li B."/>
            <person name="Rafalski A."/>
            <person name="Schnable P.S."/>
            <person name="Ware D.H."/>
            <person name="Buckler E.S."/>
            <person name="Lai J."/>
        </authorList>
    </citation>
    <scope>NUCLEOTIDE SEQUENCE [LARGE SCALE GENOMIC DNA]</scope>
    <source>
        <tissue evidence="8">Seedling</tissue>
    </source>
</reference>
<feature type="compositionally biased region" description="Low complexity" evidence="6">
    <location>
        <begin position="317"/>
        <end position="362"/>
    </location>
</feature>
<dbReference type="InterPro" id="IPR002100">
    <property type="entry name" value="TF_MADSbox"/>
</dbReference>
<dbReference type="KEGG" id="zma:100381450"/>
<comment type="subcellular location">
    <subcellularLocation>
        <location evidence="1">Nucleus</location>
    </subcellularLocation>
</comment>
<feature type="domain" description="MADS-box" evidence="7">
    <location>
        <begin position="4"/>
        <end position="64"/>
    </location>
</feature>
<proteinExistence type="predicted"/>
<dbReference type="Proteomes" id="UP000251960">
    <property type="component" value="Chromosome 8"/>
</dbReference>
<dbReference type="GO" id="GO:0005634">
    <property type="term" value="C:nucleus"/>
    <property type="evidence" value="ECO:0007669"/>
    <property type="project" value="UniProtKB-SubCell"/>
</dbReference>
<dbReference type="GO" id="GO:0046983">
    <property type="term" value="F:protein dimerization activity"/>
    <property type="evidence" value="ECO:0007669"/>
    <property type="project" value="InterPro"/>
</dbReference>
<dbReference type="PRINTS" id="PR00404">
    <property type="entry name" value="MADSDOMAIN"/>
</dbReference>
<accession>A0A8J8XKU4</accession>
<feature type="compositionally biased region" description="Low complexity" evidence="6">
    <location>
        <begin position="242"/>
        <end position="258"/>
    </location>
</feature>